<evidence type="ECO:0000313" key="6">
    <source>
        <dbReference type="EMBL" id="KAH1182751.1"/>
    </source>
</evidence>
<comment type="caution">
    <text evidence="6">The sequence shown here is derived from an EMBL/GenBank/DDBJ whole genome shotgun (WGS) entry which is preliminary data.</text>
</comment>
<dbReference type="InterPro" id="IPR033992">
    <property type="entry name" value="NKR-like_CTLD"/>
</dbReference>
<name>A0A9D3XNK7_9SAUR</name>
<keyword evidence="4" id="KW-1133">Transmembrane helix</keyword>
<dbReference type="InterPro" id="IPR016187">
    <property type="entry name" value="CTDL_fold"/>
</dbReference>
<evidence type="ECO:0000256" key="3">
    <source>
        <dbReference type="SAM" id="MobiDB-lite"/>
    </source>
</evidence>
<protein>
    <recommendedName>
        <fullName evidence="5">C-type lectin domain-containing protein</fullName>
    </recommendedName>
</protein>
<dbReference type="Pfam" id="PF00059">
    <property type="entry name" value="Lectin_C"/>
    <property type="match status" value="1"/>
</dbReference>
<dbReference type="GO" id="GO:0005886">
    <property type="term" value="C:plasma membrane"/>
    <property type="evidence" value="ECO:0007669"/>
    <property type="project" value="UniProtKB-SubCell"/>
</dbReference>
<keyword evidence="2" id="KW-0430">Lectin</keyword>
<dbReference type="InterPro" id="IPR016186">
    <property type="entry name" value="C-type_lectin-like/link_sf"/>
</dbReference>
<dbReference type="GO" id="GO:0030246">
    <property type="term" value="F:carbohydrate binding"/>
    <property type="evidence" value="ECO:0007669"/>
    <property type="project" value="UniProtKB-KW"/>
</dbReference>
<dbReference type="InterPro" id="IPR050828">
    <property type="entry name" value="C-type_lectin/matrix_domain"/>
</dbReference>
<gene>
    <name evidence="6" type="ORF">KIL84_004243</name>
</gene>
<dbReference type="InterPro" id="IPR001304">
    <property type="entry name" value="C-type_lectin-like"/>
</dbReference>
<evidence type="ECO:0000256" key="2">
    <source>
        <dbReference type="ARBA" id="ARBA00022734"/>
    </source>
</evidence>
<dbReference type="SMART" id="SM00034">
    <property type="entry name" value="CLECT"/>
    <property type="match status" value="1"/>
</dbReference>
<accession>A0A9D3XNK7</accession>
<organism evidence="6 7">
    <name type="scientific">Mauremys mutica</name>
    <name type="common">yellowpond turtle</name>
    <dbReference type="NCBI Taxonomy" id="74926"/>
    <lineage>
        <taxon>Eukaryota</taxon>
        <taxon>Metazoa</taxon>
        <taxon>Chordata</taxon>
        <taxon>Craniata</taxon>
        <taxon>Vertebrata</taxon>
        <taxon>Euteleostomi</taxon>
        <taxon>Archelosauria</taxon>
        <taxon>Testudinata</taxon>
        <taxon>Testudines</taxon>
        <taxon>Cryptodira</taxon>
        <taxon>Durocryptodira</taxon>
        <taxon>Testudinoidea</taxon>
        <taxon>Geoemydidae</taxon>
        <taxon>Geoemydinae</taxon>
        <taxon>Mauremys</taxon>
    </lineage>
</organism>
<dbReference type="Proteomes" id="UP000827986">
    <property type="component" value="Unassembled WGS sequence"/>
</dbReference>
<proteinExistence type="predicted"/>
<evidence type="ECO:0000313" key="7">
    <source>
        <dbReference type="Proteomes" id="UP000827986"/>
    </source>
</evidence>
<dbReference type="CDD" id="cd03593">
    <property type="entry name" value="CLECT_NK_receptors_like"/>
    <property type="match status" value="1"/>
</dbReference>
<sequence length="287" mass="30619">QNSALAEVASDPGTGSAGAARPECQAPVRRCRGPEGPKERAGQIPDRLESPEQGREPGAGHQTEKRRPQPSVCSSVCSLSVAETMGPVAGAAESEEPLQQVSCIGCCGHQKIGREPGPPCNYRGCTVALAAMSLGLIIAVIVLAVLLSGCSSAVLGPTCTPGWIRYRGKCYYFSEAEGNWNHSQRYCSFLGASLAGIDNEQEMDFLLRYKGKFDHWIGLRKDLGQPWKWANGTEFNHLFPIGGGGDCAYLNDVGGASSLRCTSERHWICTKPDVFTEAKEAAAEGDS</sequence>
<evidence type="ECO:0000256" key="4">
    <source>
        <dbReference type="SAM" id="Phobius"/>
    </source>
</evidence>
<comment type="subcellular location">
    <subcellularLocation>
        <location evidence="1">Cell membrane</location>
        <topology evidence="1">Single-pass type II membrane protein</topology>
    </subcellularLocation>
</comment>
<feature type="non-terminal residue" evidence="6">
    <location>
        <position position="1"/>
    </location>
</feature>
<keyword evidence="4" id="KW-0472">Membrane</keyword>
<dbReference type="PROSITE" id="PS50041">
    <property type="entry name" value="C_TYPE_LECTIN_2"/>
    <property type="match status" value="1"/>
</dbReference>
<evidence type="ECO:0000259" key="5">
    <source>
        <dbReference type="PROSITE" id="PS50041"/>
    </source>
</evidence>
<reference evidence="6" key="1">
    <citation type="submission" date="2021-09" db="EMBL/GenBank/DDBJ databases">
        <title>The genome of Mauremys mutica provides insights into the evolution of semi-aquatic lifestyle.</title>
        <authorList>
            <person name="Gong S."/>
            <person name="Gao Y."/>
        </authorList>
    </citation>
    <scope>NUCLEOTIDE SEQUENCE</scope>
    <source>
        <strain evidence="6">MM-2020</strain>
        <tissue evidence="6">Muscle</tissue>
    </source>
</reference>
<dbReference type="Gene3D" id="3.10.100.10">
    <property type="entry name" value="Mannose-Binding Protein A, subunit A"/>
    <property type="match status" value="1"/>
</dbReference>
<evidence type="ECO:0000256" key="1">
    <source>
        <dbReference type="ARBA" id="ARBA00004401"/>
    </source>
</evidence>
<dbReference type="AlphaFoldDB" id="A0A9D3XNK7"/>
<dbReference type="EMBL" id="JAHDVG010000466">
    <property type="protein sequence ID" value="KAH1182751.1"/>
    <property type="molecule type" value="Genomic_DNA"/>
</dbReference>
<dbReference type="PANTHER" id="PTHR45710:SF35">
    <property type="entry name" value="C-TYPE LECTIN DOMAIN FAMILY 2 MEMBER D"/>
    <property type="match status" value="1"/>
</dbReference>
<keyword evidence="7" id="KW-1185">Reference proteome</keyword>
<feature type="region of interest" description="Disordered" evidence="3">
    <location>
        <begin position="1"/>
        <end position="71"/>
    </location>
</feature>
<feature type="transmembrane region" description="Helical" evidence="4">
    <location>
        <begin position="127"/>
        <end position="147"/>
    </location>
</feature>
<dbReference type="SUPFAM" id="SSF56436">
    <property type="entry name" value="C-type lectin-like"/>
    <property type="match status" value="1"/>
</dbReference>
<feature type="domain" description="C-type lectin" evidence="5">
    <location>
        <begin position="166"/>
        <end position="270"/>
    </location>
</feature>
<dbReference type="PANTHER" id="PTHR45710">
    <property type="entry name" value="C-TYPE LECTIN DOMAIN-CONTAINING PROTEIN 180"/>
    <property type="match status" value="1"/>
</dbReference>
<keyword evidence="4" id="KW-0812">Transmembrane</keyword>
<feature type="compositionally biased region" description="Basic and acidic residues" evidence="3">
    <location>
        <begin position="32"/>
        <end position="55"/>
    </location>
</feature>